<reference evidence="4" key="1">
    <citation type="submission" date="2023-06" db="EMBL/GenBank/DDBJ databases">
        <title>Genomic of Agaribacillus aureum.</title>
        <authorList>
            <person name="Wang G."/>
        </authorList>
    </citation>
    <scope>NUCLEOTIDE SEQUENCE</scope>
    <source>
        <strain evidence="4">BMA12</strain>
    </source>
</reference>
<name>A0ABT8LKS2_9BACT</name>
<dbReference type="PANTHER" id="PTHR48051:SF1">
    <property type="entry name" value="RAS SUPPRESSOR PROTEIN 1"/>
    <property type="match status" value="1"/>
</dbReference>
<accession>A0ABT8LKS2</accession>
<dbReference type="RefSeq" id="WP_346762837.1">
    <property type="nucleotide sequence ID" value="NZ_JAUJEB010000020.1"/>
</dbReference>
<dbReference type="Gene3D" id="3.80.10.10">
    <property type="entry name" value="Ribonuclease Inhibitor"/>
    <property type="match status" value="2"/>
</dbReference>
<dbReference type="Gene3D" id="2.60.40.10">
    <property type="entry name" value="Immunoglobulins"/>
    <property type="match status" value="7"/>
</dbReference>
<evidence type="ECO:0000256" key="2">
    <source>
        <dbReference type="ARBA" id="ARBA00022737"/>
    </source>
</evidence>
<sequence>MKRIKNILMNIGTCFLAMCLLFGFSTNTNAQGLVPDSVEYVALKALYDSLDGPNWTNNTNWLVGNTNSDFANWYGVTTANGDVSAISLNNNQLSGIVPADISYLTEITFLSLSGNNIQEVPFEIGSLTNLISLYLNTNQLTELSIDFNSGMNLQSLLIANNHLSTLPSNMANLDNLEFLNANGNDFNEFPLVLTNITSLTNISVGGNNISQLPPQIENLVNLFQLSMNYSRLSTLPLEIANLPLLKALALGYNEFTSFPMEVIPLPALEIVNLAGNSIKIIPPEISQSLSLLTLAFNDNQISELPAGIGSMTNLKYVRLASNKFTEFPTELLDVSNLESVDLSNNQIKTIPSEIGNLTNLRSIVLSNNLLTSLPVEIPNNLIGLFTTEIQNNKLNFAQIEPFFNGPNSTIYFGLTYSPQASLTNSETIGFQVGNSLLLSIDTPGQYNQYQWQKLNGTVWEDITGAITDTHTITSTTAADVGTQYRCKVTNTWATDLTLYTGEYTLEEALPLTPNQALNYIVSNSIIKENVTTENEIDNLTVDQKNKSVEYFDGLGRGIQSVIVQGSPDKNDVVQHRQYDAFGRQANDYLPYAAYMLAGNSKDDGSFKSRPLNDLLVFYNPINIDPEVQDIASDIYYLAQKKFEPSPLNRVAEQGAFGEAWQPNPNDENGKTIKFGYHVNEATQVRHWFIGNGFPQTNNYYSAGRLTLNIVTDEEGNETKEYTDKLGRVVLKEVENLKDNGDVEWLSTYYVYDDFDNLRFVFPPKAVDELIQENWELANFFDPILLNLSFQYSYDERQRMIMKKVPGAEPVYMVYDQFDRLVFTQDGNQFGRSEWSFTKYDHLNRPVMTGTMVLTNTWGTDRMAYRDTVEDALDNYYNTHLSTNQNHRYESYSAVDNWGYTDRSYPQLTLGAHEILTVTYYDNYNFVEDDVLGRKQGTYDFRPELGLLNNDTFRELKGQVTGLRTKVLGETKYLNTVTYYDDRYRVIQTITDNYTLGFDRVTTEYDFSGRVLRTIQTHSRGKGNFEDLVVNQSFSYDHASRLLNTYHRIGSQDSVLLTANSYNEIGELVEKNLHATDMASPVYKQSVDYRYNIRGWLTQINNSALSTSDANATEPDYFGMNLYYNEKVAGLSYGMVNNWQDPLNGHSPYFHHMLNGVPIKPIISYKNPDLYIPANTQPLNWDNKFGIDYKQINPKLIKAKISSDKKPGMGFRYLKSSPVRTSGKASPSRIIADEKELIAENDSADDPLTQYITTEVFLNVDPGTLTASLDASPWIYKDFTEDKDAENNPVNATLVEELWLEAECGTRGANWTMVNDGDASNNNYMVVASGTSQLSTPPASADDHLSFTFNIVNTGNFKVWGRALTTSANDDSFWVRMDGGSWIKWNSIPSGSWQWDDVHDSDNSGTAVTFNLTAGSHTFDIALREVGAKIDKLYISDTGTTPTGTGSAATNCVATAPPADPTGLVADRTSYSYIELAWDANAQIVDDYTLERSVDNTNFTVVATPAGNLLSFRDNTILAGTSYYYRLRANNHLGSSNFTTSLNVSSLANPGVVTDQLLLHLDARSTGSYPGSGATWFDLSPNANDATLSNYSFNGTDLSFTYSGTQVITDEDIAIAQNQAFSVGFWINPSDNSRPNSVKSSNDYGAFNFSVRSGYPGSIEVGIGTTDATKIARTDLPAGLLVNNQDQYFVYTYDNNIASLYKNGEFVYSKDIGAMTSAWTKFKLGYALGKFNAAQVYGKALTPDEILHNYFIGYGNTATGVPATPTGLIATALSISQIALSWTDVAIDEIYYLVERSTDGVNFSPVKYLPAGTTSYEDQGLNAATTYTYRVVAVNTAGSSGATNTQATATDNLPSINIASDALELYLDAGNTSSFNGAGTGKALNDISGKNNHAMLDDGVTAVGGHLQFSDQGFSAPLPALTAGTTNFSIGFWMRPTAAGYRYNSVQATSSEFGNGAFFSRNDAVNFRYLTGVTSTNMFDSYSTYILNEWAYFVYTYDNGTARMYKNGVEFNDSPKAQDPVTLDFEGIALKQGYGDFDVLQVYSKTLTGAEVFQNYEIHKNRYFVPTEAPPAPTALAVNQTTQNEIKITWTDNADNEDKYVVEFAINEAGPFAVLDEVIVNVSNYAHSNLNPNQVFYYRVKGENSIGSSAYSNVISAKTLSAATVVPAAPTGLSANVQSYNRVSLSWNDVAIQEDEYQVERSLDGNTYSLLATLPFNTTSYEDSGLDPNTTYYYRVKALNWIGSSPVSNTVNSTTTSMPDFSVVMNGIKLYLDATLTMSYDGTGTSWFDLSGQGNDAVLDAGVAKENGRLHFTDQGFEAPLPGFLSGITNFSVGFWMRPDAQGYAYNDVSSINAANLVGAYYAFNEGGTRMVTGVLNNRFGPYNIYELGNWVYMVYTYDNGTGRLYKNGSLLNGPTAQGAVDTDFEAMILSGGHGDFEILQVYDKTLTDAEVLQNYNADKDRYMSTAAVPAAPTGLAASVISKSQINLSWTENATNEGNYLIEVSSDGGVNYQTLVSLPSATNSFEHAGLPPGQTVHYRVLATNSTGNSSYSNVVNATTYLEEPTTLAGQPHLSYQVDLSWADVAQNEAGYELERKLTSGGTYALVHTTAADVTTYSDNGLNPETSYDYRIRAVNGTNYSVYSNEITVTTGINPPTSLSLTPVSAAQIDISWVDNTAIETGYVLERSLSSNSGFAEVATLGANVTSYQDNSLLAETTYFYRVKAINANGSSSYSSTEGASTLPLIISNPDLDYESTTYYNGNISAITWQTYNSQQEQGYTYVYDPVNRIKGASHVRATGPGTWNTSDAGFNVGNIKYDYNGNIESLKRQARNVDGTYVIDDLAYTYEDNGVSNRLLAVADSAANKEGFDDGSTGSVDYDYDANGNLAGDANKNIDTIEYNILNLPQRILFTGGNEILYTYDAAGTKLRKEVREDVDGTIVKTVTDYMSGVQYTINEFEAAGETTSRDFVMTPEGRATPEDALAAGTTYNYEYNLTDHLGNVRVTFTTKQETPDEYNATFETSLQASEALDFQNYGDAVINNVNLYNNTPDSVVTGATRSQRLSGIQGEVIGLAKSLAVVPGDVIDMEVYAKYLDGSGNGPGLGGILTTIAEAFGVSATSTGDGLQAYNAINGLLSVPSYMTLANTKAANGYQVFLNYLLFDKDYNYLDAGYDQMAGTANAVVDPNVAHELMSKSVTIQKPGYIYIYLSNESGQIVETFFDDFKITHTKSPIISADDYYPFGLAINQNSYQRESAVDQRYKYNGKELQPELGLNWTDYGARMYDAAIGRWHVIDPLAEASSDLTPYRYGFNNPLRFIDPDGTYESVSDLITDAWNKTRSGENRQFTYKNGNQTGDQDGKELSPREIAYSFFNSNTQVLPTLDGQNEIWGRVKNLFKSNRTIEIGDQDFIVNHDGFIDDDNFNVILVVPELPIGPGAPAKAFRFASYTKAFIKYAKHVKNLQYVWKSGSWKAITNAGSLARDIKGLSGYINAAKKLFTSSKNTISFVSKQGTIFKYNLKTGHFGVANSEGIIQTFYKIEKGQGLKYFVEQIGKYGY</sequence>
<evidence type="ECO:0000313" key="4">
    <source>
        <dbReference type="EMBL" id="MDN5217502.1"/>
    </source>
</evidence>
<feature type="domain" description="Fibronectin type-III" evidence="3">
    <location>
        <begin position="1763"/>
        <end position="1854"/>
    </location>
</feature>
<dbReference type="SUPFAM" id="SSF49265">
    <property type="entry name" value="Fibronectin type III"/>
    <property type="match status" value="4"/>
</dbReference>
<evidence type="ECO:0000259" key="3">
    <source>
        <dbReference type="PROSITE" id="PS50853"/>
    </source>
</evidence>
<dbReference type="Pfam" id="PF00041">
    <property type="entry name" value="fn3"/>
    <property type="match status" value="3"/>
</dbReference>
<feature type="domain" description="Fibronectin type-III" evidence="3">
    <location>
        <begin position="2471"/>
        <end position="2561"/>
    </location>
</feature>
<dbReference type="InterPro" id="IPR050216">
    <property type="entry name" value="LRR_domain-containing"/>
</dbReference>
<dbReference type="SMART" id="SM00060">
    <property type="entry name" value="FN3"/>
    <property type="match status" value="7"/>
</dbReference>
<dbReference type="Pfam" id="PF13385">
    <property type="entry name" value="Laminin_G_3"/>
    <property type="match status" value="3"/>
</dbReference>
<dbReference type="EMBL" id="JAUJEB010000020">
    <property type="protein sequence ID" value="MDN5217502.1"/>
    <property type="molecule type" value="Genomic_DNA"/>
</dbReference>
<dbReference type="SUPFAM" id="SSF52058">
    <property type="entry name" value="L domain-like"/>
    <property type="match status" value="1"/>
</dbReference>
<feature type="domain" description="Fibronectin type-III" evidence="3">
    <location>
        <begin position="2168"/>
        <end position="2258"/>
    </location>
</feature>
<dbReference type="InterPro" id="IPR032675">
    <property type="entry name" value="LRR_dom_sf"/>
</dbReference>
<feature type="domain" description="Fibronectin type-III" evidence="3">
    <location>
        <begin position="2653"/>
        <end position="2743"/>
    </location>
</feature>
<dbReference type="InterPro" id="IPR045619">
    <property type="entry name" value="DUF6443"/>
</dbReference>
<gene>
    <name evidence="4" type="ORF">QQ020_35850</name>
</gene>
<protein>
    <submittedName>
        <fullName evidence="4">Fibronectin type III domain-containing protein</fullName>
    </submittedName>
</protein>
<dbReference type="InterPro" id="IPR003591">
    <property type="entry name" value="Leu-rich_rpt_typical-subtyp"/>
</dbReference>
<dbReference type="Pfam" id="PF20041">
    <property type="entry name" value="DUF6443"/>
    <property type="match status" value="1"/>
</dbReference>
<dbReference type="SMART" id="SM00369">
    <property type="entry name" value="LRR_TYP"/>
    <property type="match status" value="9"/>
</dbReference>
<dbReference type="InterPro" id="IPR013783">
    <property type="entry name" value="Ig-like_fold"/>
</dbReference>
<dbReference type="PROSITE" id="PS50853">
    <property type="entry name" value="FN3"/>
    <property type="match status" value="7"/>
</dbReference>
<dbReference type="NCBIfam" id="TIGR03696">
    <property type="entry name" value="Rhs_assc_core"/>
    <property type="match status" value="1"/>
</dbReference>
<dbReference type="Gene3D" id="2.60.120.200">
    <property type="match status" value="3"/>
</dbReference>
<dbReference type="InterPro" id="IPR001611">
    <property type="entry name" value="Leu-rich_rpt"/>
</dbReference>
<dbReference type="Gene3D" id="2.180.10.10">
    <property type="entry name" value="RHS repeat-associated core"/>
    <property type="match status" value="2"/>
</dbReference>
<proteinExistence type="predicted"/>
<comment type="caution">
    <text evidence="4">The sequence shown here is derived from an EMBL/GenBank/DDBJ whole genome shotgun (WGS) entry which is preliminary data.</text>
</comment>
<feature type="domain" description="Fibronectin type-III" evidence="3">
    <location>
        <begin position="1456"/>
        <end position="1548"/>
    </location>
</feature>
<dbReference type="InterPro" id="IPR022385">
    <property type="entry name" value="Rhs_assc_core"/>
</dbReference>
<dbReference type="Pfam" id="PF13855">
    <property type="entry name" value="LRR_8"/>
    <property type="match status" value="1"/>
</dbReference>
<dbReference type="PROSITE" id="PS51450">
    <property type="entry name" value="LRR"/>
    <property type="match status" value="2"/>
</dbReference>
<evidence type="ECO:0000313" key="5">
    <source>
        <dbReference type="Proteomes" id="UP001172083"/>
    </source>
</evidence>
<dbReference type="SUPFAM" id="SSF49899">
    <property type="entry name" value="Concanavalin A-like lectins/glucanases"/>
    <property type="match status" value="3"/>
</dbReference>
<dbReference type="InterPro" id="IPR003961">
    <property type="entry name" value="FN3_dom"/>
</dbReference>
<keyword evidence="2" id="KW-0677">Repeat</keyword>
<feature type="domain" description="Fibronectin type-III" evidence="3">
    <location>
        <begin position="2071"/>
        <end position="2161"/>
    </location>
</feature>
<feature type="domain" description="Fibronectin type-III" evidence="3">
    <location>
        <begin position="2562"/>
        <end position="2652"/>
    </location>
</feature>
<dbReference type="InterPro" id="IPR036116">
    <property type="entry name" value="FN3_sf"/>
</dbReference>
<organism evidence="4 5">
    <name type="scientific">Agaribacillus aureus</name>
    <dbReference type="NCBI Taxonomy" id="3051825"/>
    <lineage>
        <taxon>Bacteria</taxon>
        <taxon>Pseudomonadati</taxon>
        <taxon>Bacteroidota</taxon>
        <taxon>Cytophagia</taxon>
        <taxon>Cytophagales</taxon>
        <taxon>Splendidivirgaceae</taxon>
        <taxon>Agaribacillus</taxon>
    </lineage>
</organism>
<dbReference type="CDD" id="cd00063">
    <property type="entry name" value="FN3"/>
    <property type="match status" value="7"/>
</dbReference>
<dbReference type="SMART" id="SM00364">
    <property type="entry name" value="LRR_BAC"/>
    <property type="match status" value="6"/>
</dbReference>
<dbReference type="PANTHER" id="PTHR48051">
    <property type="match status" value="1"/>
</dbReference>
<evidence type="ECO:0000256" key="1">
    <source>
        <dbReference type="ARBA" id="ARBA00022614"/>
    </source>
</evidence>
<keyword evidence="5" id="KW-1185">Reference proteome</keyword>
<keyword evidence="1" id="KW-0433">Leucine-rich repeat</keyword>
<dbReference type="Proteomes" id="UP001172083">
    <property type="component" value="Unassembled WGS sequence"/>
</dbReference>
<dbReference type="Gene3D" id="2.60.120.260">
    <property type="entry name" value="Galactose-binding domain-like"/>
    <property type="match status" value="1"/>
</dbReference>
<dbReference type="InterPro" id="IPR013320">
    <property type="entry name" value="ConA-like_dom_sf"/>
</dbReference>